<sequence>MLVGSSRQQKGVFLLVVVFWHIKPEYWPEATKVQSKTVKVSNAGMALTQSDNEDDSDYEENEKEDESDSKEMEANTDEASYDAGPTNAGWADVMQKILKTNKPKRKKTLVLAKAKKLCDIKIKEKEDVPFEIDGIKEEIKTKSDEDIDKTSVTLNTAPTKSRITKNSGIRIKPSITDREHERMLQKIATKGVVQLFNAVRQQQVEIKKKLSQAGPLERKREQVFKNINKNTFLDILMGGSKSIPIDNDVKSEKSDHKMWSVLQDNFVMGAKLKDWDKKNVEEEDSSAPEDINSDVD</sequence>
<feature type="region of interest" description="Disordered" evidence="3">
    <location>
        <begin position="42"/>
        <end position="86"/>
    </location>
</feature>
<dbReference type="GO" id="GO:0000470">
    <property type="term" value="P:maturation of LSU-rRNA"/>
    <property type="evidence" value="ECO:0007669"/>
    <property type="project" value="TreeGrafter"/>
</dbReference>
<dbReference type="Proteomes" id="UP000670152">
    <property type="component" value="Unassembled WGS sequence"/>
</dbReference>
<evidence type="ECO:0000313" key="5">
    <source>
        <dbReference type="Proteomes" id="UP000670152"/>
    </source>
</evidence>
<evidence type="ECO:0000256" key="3">
    <source>
        <dbReference type="SAM" id="MobiDB-lite"/>
    </source>
</evidence>
<dbReference type="GO" id="GO:0030687">
    <property type="term" value="C:preribosome, large subunit precursor"/>
    <property type="evidence" value="ECO:0007669"/>
    <property type="project" value="TreeGrafter"/>
</dbReference>
<dbReference type="AlphaFoldDB" id="A0A836K449"/>
<proteinExistence type="inferred from homology"/>
<keyword evidence="5" id="KW-1185">Reference proteome</keyword>
<feature type="non-terminal residue" evidence="4">
    <location>
        <position position="296"/>
    </location>
</feature>
<evidence type="ECO:0000256" key="2">
    <source>
        <dbReference type="ARBA" id="ARBA00017475"/>
    </source>
</evidence>
<dbReference type="Pfam" id="PF07890">
    <property type="entry name" value="Rrp15p"/>
    <property type="match status" value="1"/>
</dbReference>
<dbReference type="PANTHER" id="PTHR13245">
    <property type="entry name" value="RRP15-LIKE PROTEIN"/>
    <property type="match status" value="1"/>
</dbReference>
<dbReference type="PANTHER" id="PTHR13245:SF14">
    <property type="entry name" value="RRP15-LIKE PROTEIN"/>
    <property type="match status" value="1"/>
</dbReference>
<feature type="non-terminal residue" evidence="4">
    <location>
        <position position="1"/>
    </location>
</feature>
<accession>A0A836K449</accession>
<feature type="compositionally biased region" description="Acidic residues" evidence="3">
    <location>
        <begin position="51"/>
        <end position="80"/>
    </location>
</feature>
<dbReference type="EMBL" id="JAANIB010002433">
    <property type="protein sequence ID" value="KAG5340594.1"/>
    <property type="molecule type" value="Genomic_DNA"/>
</dbReference>
<dbReference type="InterPro" id="IPR012459">
    <property type="entry name" value="Rrp15"/>
</dbReference>
<dbReference type="OrthoDB" id="20949at2759"/>
<name>A0A836K449_9HYME</name>
<reference evidence="4 5" key="1">
    <citation type="submission" date="2020-02" db="EMBL/GenBank/DDBJ databases">
        <title>Relaxed selection underlies rapid genomic changes in the transitions from sociality to social parasitism in ants.</title>
        <authorList>
            <person name="Bi X."/>
        </authorList>
    </citation>
    <scope>NUCLEOTIDE SEQUENCE [LARGE SCALE GENOMIC DNA]</scope>
    <source>
        <strain evidence="4">BGI-DK2014b</strain>
        <tissue evidence="4">Whole body</tissue>
    </source>
</reference>
<dbReference type="GO" id="GO:0000460">
    <property type="term" value="P:maturation of 5.8S rRNA"/>
    <property type="evidence" value="ECO:0007669"/>
    <property type="project" value="TreeGrafter"/>
</dbReference>
<evidence type="ECO:0000256" key="1">
    <source>
        <dbReference type="ARBA" id="ARBA00007462"/>
    </source>
</evidence>
<evidence type="ECO:0000313" key="4">
    <source>
        <dbReference type="EMBL" id="KAG5340594.1"/>
    </source>
</evidence>
<comment type="caution">
    <text evidence="4">The sequence shown here is derived from an EMBL/GenBank/DDBJ whole genome shotgun (WGS) entry which is preliminary data.</text>
</comment>
<feature type="compositionally biased region" description="Acidic residues" evidence="3">
    <location>
        <begin position="281"/>
        <end position="296"/>
    </location>
</feature>
<gene>
    <name evidence="4" type="ORF">G6Z77_0010434</name>
</gene>
<comment type="similarity">
    <text evidence="1">Belongs to the RRP15 family.</text>
</comment>
<organism evidence="4 5">
    <name type="scientific">Acromyrmex heyeri</name>
    <dbReference type="NCBI Taxonomy" id="230685"/>
    <lineage>
        <taxon>Eukaryota</taxon>
        <taxon>Metazoa</taxon>
        <taxon>Ecdysozoa</taxon>
        <taxon>Arthropoda</taxon>
        <taxon>Hexapoda</taxon>
        <taxon>Insecta</taxon>
        <taxon>Pterygota</taxon>
        <taxon>Neoptera</taxon>
        <taxon>Endopterygota</taxon>
        <taxon>Hymenoptera</taxon>
        <taxon>Apocrita</taxon>
        <taxon>Aculeata</taxon>
        <taxon>Formicoidea</taxon>
        <taxon>Formicidae</taxon>
        <taxon>Myrmicinae</taxon>
        <taxon>Acromyrmex</taxon>
    </lineage>
</organism>
<feature type="region of interest" description="Disordered" evidence="3">
    <location>
        <begin position="277"/>
        <end position="296"/>
    </location>
</feature>
<protein>
    <recommendedName>
        <fullName evidence="2">RRP15-like protein</fullName>
    </recommendedName>
</protein>